<gene>
    <name evidence="1" type="ORF">Pint_07932</name>
</gene>
<name>A0ACC0XXA6_9ROSI</name>
<proteinExistence type="predicted"/>
<dbReference type="EMBL" id="CM047745">
    <property type="protein sequence ID" value="KAJ0026151.1"/>
    <property type="molecule type" value="Genomic_DNA"/>
</dbReference>
<comment type="caution">
    <text evidence="1">The sequence shown here is derived from an EMBL/GenBank/DDBJ whole genome shotgun (WGS) entry which is preliminary data.</text>
</comment>
<sequence>MVPFGGGPHACPGKEHAKLQILVFMHNLERKIRWEKLIPDAPLIRDSILGFCPSQRASDSPLSHPHRLLLS</sequence>
<organism evidence="1 2">
    <name type="scientific">Pistacia integerrima</name>
    <dbReference type="NCBI Taxonomy" id="434235"/>
    <lineage>
        <taxon>Eukaryota</taxon>
        <taxon>Viridiplantae</taxon>
        <taxon>Streptophyta</taxon>
        <taxon>Embryophyta</taxon>
        <taxon>Tracheophyta</taxon>
        <taxon>Spermatophyta</taxon>
        <taxon>Magnoliopsida</taxon>
        <taxon>eudicotyledons</taxon>
        <taxon>Gunneridae</taxon>
        <taxon>Pentapetalae</taxon>
        <taxon>rosids</taxon>
        <taxon>malvids</taxon>
        <taxon>Sapindales</taxon>
        <taxon>Anacardiaceae</taxon>
        <taxon>Pistacia</taxon>
    </lineage>
</organism>
<accession>A0ACC0XXA6</accession>
<reference evidence="2" key="1">
    <citation type="journal article" date="2023" name="G3 (Bethesda)">
        <title>Genome assembly and association tests identify interacting loci associated with vigor, precocity, and sex in interspecific pistachio rootstocks.</title>
        <authorList>
            <person name="Palmer W."/>
            <person name="Jacygrad E."/>
            <person name="Sagayaradj S."/>
            <person name="Cavanaugh K."/>
            <person name="Han R."/>
            <person name="Bertier L."/>
            <person name="Beede B."/>
            <person name="Kafkas S."/>
            <person name="Golino D."/>
            <person name="Preece J."/>
            <person name="Michelmore R."/>
        </authorList>
    </citation>
    <scope>NUCLEOTIDE SEQUENCE [LARGE SCALE GENOMIC DNA]</scope>
</reference>
<dbReference type="Proteomes" id="UP001163603">
    <property type="component" value="Chromosome 10"/>
</dbReference>
<protein>
    <submittedName>
        <fullName evidence="1">Uncharacterized protein</fullName>
    </submittedName>
</protein>
<evidence type="ECO:0000313" key="1">
    <source>
        <dbReference type="EMBL" id="KAJ0026151.1"/>
    </source>
</evidence>
<keyword evidence="2" id="KW-1185">Reference proteome</keyword>
<evidence type="ECO:0000313" key="2">
    <source>
        <dbReference type="Proteomes" id="UP001163603"/>
    </source>
</evidence>